<dbReference type="SMART" id="SM00504">
    <property type="entry name" value="Ubox"/>
    <property type="match status" value="1"/>
</dbReference>
<dbReference type="InterPro" id="IPR011009">
    <property type="entry name" value="Kinase-like_dom_sf"/>
</dbReference>
<dbReference type="Pfam" id="PF04564">
    <property type="entry name" value="U-box"/>
    <property type="match status" value="1"/>
</dbReference>
<feature type="domain" description="U-box" evidence="13">
    <location>
        <begin position="680"/>
        <end position="754"/>
    </location>
</feature>
<feature type="region of interest" description="Disordered" evidence="11">
    <location>
        <begin position="173"/>
        <end position="215"/>
    </location>
</feature>
<reference evidence="14" key="1">
    <citation type="submission" date="2022-08" db="EMBL/GenBank/DDBJ databases">
        <authorList>
            <person name="Marques A."/>
        </authorList>
    </citation>
    <scope>NUCLEOTIDE SEQUENCE</scope>
    <source>
        <strain evidence="14">RhyPub2mFocal</strain>
        <tissue evidence="14">Leaves</tissue>
    </source>
</reference>
<dbReference type="Pfam" id="PF00069">
    <property type="entry name" value="Pkinase"/>
    <property type="match status" value="1"/>
</dbReference>
<feature type="domain" description="Protein kinase" evidence="12">
    <location>
        <begin position="399"/>
        <end position="666"/>
    </location>
</feature>
<accession>A0AAV8ETE7</accession>
<dbReference type="SUPFAM" id="SSF56112">
    <property type="entry name" value="Protein kinase-like (PK-like)"/>
    <property type="match status" value="1"/>
</dbReference>
<dbReference type="PROSITE" id="PS00107">
    <property type="entry name" value="PROTEIN_KINASE_ATP"/>
    <property type="match status" value="1"/>
</dbReference>
<dbReference type="FunFam" id="3.30.200.20:FF:000039">
    <property type="entry name" value="receptor-like protein kinase FERONIA"/>
    <property type="match status" value="1"/>
</dbReference>
<organism evidence="14 15">
    <name type="scientific">Rhynchospora pubera</name>
    <dbReference type="NCBI Taxonomy" id="906938"/>
    <lineage>
        <taxon>Eukaryota</taxon>
        <taxon>Viridiplantae</taxon>
        <taxon>Streptophyta</taxon>
        <taxon>Embryophyta</taxon>
        <taxon>Tracheophyta</taxon>
        <taxon>Spermatophyta</taxon>
        <taxon>Magnoliopsida</taxon>
        <taxon>Liliopsida</taxon>
        <taxon>Poales</taxon>
        <taxon>Cyperaceae</taxon>
        <taxon>Cyperoideae</taxon>
        <taxon>Rhynchosporeae</taxon>
        <taxon>Rhynchospora</taxon>
    </lineage>
</organism>
<dbReference type="PANTHER" id="PTHR45647:SF100">
    <property type="entry name" value="U-BOX DOMAIN-CONTAINING PROTEIN 33"/>
    <property type="match status" value="1"/>
</dbReference>
<dbReference type="GO" id="GO:0005524">
    <property type="term" value="F:ATP binding"/>
    <property type="evidence" value="ECO:0007669"/>
    <property type="project" value="UniProtKB-UniRule"/>
</dbReference>
<evidence type="ECO:0000256" key="10">
    <source>
        <dbReference type="PROSITE-ProRule" id="PRU10141"/>
    </source>
</evidence>
<keyword evidence="9 10" id="KW-0067">ATP-binding</keyword>
<dbReference type="EC" id="2.3.2.27" evidence="3"/>
<proteinExistence type="predicted"/>
<evidence type="ECO:0000256" key="5">
    <source>
        <dbReference type="ARBA" id="ARBA00022679"/>
    </source>
</evidence>
<feature type="binding site" evidence="10">
    <location>
        <position position="426"/>
    </location>
    <ligand>
        <name>ATP</name>
        <dbReference type="ChEBI" id="CHEBI:30616"/>
    </ligand>
</feature>
<keyword evidence="7 14" id="KW-0418">Kinase</keyword>
<dbReference type="InterPro" id="IPR003613">
    <property type="entry name" value="Ubox_domain"/>
</dbReference>
<keyword evidence="15" id="KW-1185">Reference proteome</keyword>
<sequence>MTSSWPGPPRIVLIAAQNKADKVFVVLPDTYEDGLPILSWVLGYFPCDKIKVIITHVMVSRVRGLWHQLHENVVMDRKHLVLDNYLSYCATCKFQAEKFLYRADDIAQGIMRVIALHGAKNLVMESAANSDMTDLASEIANKVMQEASPSCKLWFVSDGNLIFTREVNSDKLTPARKHEERSQWNGQSTVESSSSSGRSNSESETGETKLANKLEQKEQQIRQVKEFLQREKQELKKNLQREKQELKEILRREKQEHEEILQREKQEKDQLRRQIEELKHEILLSEEIEQVKIENELLRNQRDEYFNQIQVANERRLALEKQVTDFELVVKDLIVLSSSAGDRFESLQADYYNLQQERDNLVRKTEELSIQRENMPSGPSTAFNSEFSLEELQQATQNFSESLKIGQGGFGSVYKGSLRQTTVAIKLLHSESLQGVAQFQQEITILTKVRHPNLVTLIGACSEVSALVYEYLSNGSLEDRLTCANNTPPLTWQARTRIIGEICLALIFLHSNKPQLVVHGDLKPENILLDTNLVSKLSDFGISRLLKQPDTNTTAFFQTTHPAGTFAYIDPEYLSTGILTPKSDIYSFGIIILRLLTRKPPLYIARLVQGAMRSGILLSVIDESAGSWPFEQAKELAKIALRCAEVSKSQRPDLVSEVWAVVEPLMKAAAAYVEPHEEECIPSHFICPILQDVMQNPYIAADGFTYEADAIRQWLSGGHNTSPMSNLPLPHSNLTPNYVLRSAIQEWLQRHPQS</sequence>
<dbReference type="InterPro" id="IPR000719">
    <property type="entry name" value="Prot_kinase_dom"/>
</dbReference>
<comment type="catalytic activity">
    <reaction evidence="1">
        <text>S-ubiquitinyl-[E2 ubiquitin-conjugating enzyme]-L-cysteine + [acceptor protein]-L-lysine = [E2 ubiquitin-conjugating enzyme]-L-cysteine + N(6)-ubiquitinyl-[acceptor protein]-L-lysine.</text>
        <dbReference type="EC" id="2.3.2.27"/>
    </reaction>
</comment>
<dbReference type="SUPFAM" id="SSF57850">
    <property type="entry name" value="RING/U-box"/>
    <property type="match status" value="1"/>
</dbReference>
<evidence type="ECO:0000256" key="4">
    <source>
        <dbReference type="ARBA" id="ARBA00022527"/>
    </source>
</evidence>
<dbReference type="Gene3D" id="3.30.200.20">
    <property type="entry name" value="Phosphorylase Kinase, domain 1"/>
    <property type="match status" value="1"/>
</dbReference>
<dbReference type="InterPro" id="IPR008271">
    <property type="entry name" value="Ser/Thr_kinase_AS"/>
</dbReference>
<evidence type="ECO:0000313" key="15">
    <source>
        <dbReference type="Proteomes" id="UP001140206"/>
    </source>
</evidence>
<evidence type="ECO:0000256" key="3">
    <source>
        <dbReference type="ARBA" id="ARBA00012483"/>
    </source>
</evidence>
<dbReference type="Gene3D" id="3.30.40.10">
    <property type="entry name" value="Zinc/RING finger domain, C3HC4 (zinc finger)"/>
    <property type="match status" value="1"/>
</dbReference>
<dbReference type="PROSITE" id="PS00108">
    <property type="entry name" value="PROTEIN_KINASE_ST"/>
    <property type="match status" value="1"/>
</dbReference>
<evidence type="ECO:0000256" key="6">
    <source>
        <dbReference type="ARBA" id="ARBA00022741"/>
    </source>
</evidence>
<keyword evidence="8" id="KW-0833">Ubl conjugation pathway</keyword>
<dbReference type="GO" id="GO:0004674">
    <property type="term" value="F:protein serine/threonine kinase activity"/>
    <property type="evidence" value="ECO:0007669"/>
    <property type="project" value="UniProtKB-KW"/>
</dbReference>
<feature type="compositionally biased region" description="Basic and acidic residues" evidence="11">
    <location>
        <begin position="206"/>
        <end position="215"/>
    </location>
</feature>
<dbReference type="GO" id="GO:0016567">
    <property type="term" value="P:protein ubiquitination"/>
    <property type="evidence" value="ECO:0007669"/>
    <property type="project" value="InterPro"/>
</dbReference>
<dbReference type="Proteomes" id="UP001140206">
    <property type="component" value="Chromosome 2"/>
</dbReference>
<evidence type="ECO:0000256" key="9">
    <source>
        <dbReference type="ARBA" id="ARBA00022840"/>
    </source>
</evidence>
<evidence type="ECO:0000313" key="14">
    <source>
        <dbReference type="EMBL" id="KAJ4784655.1"/>
    </source>
</evidence>
<dbReference type="GO" id="GO:0061630">
    <property type="term" value="F:ubiquitin protein ligase activity"/>
    <property type="evidence" value="ECO:0007669"/>
    <property type="project" value="UniProtKB-EC"/>
</dbReference>
<evidence type="ECO:0000256" key="8">
    <source>
        <dbReference type="ARBA" id="ARBA00022786"/>
    </source>
</evidence>
<feature type="compositionally biased region" description="Low complexity" evidence="11">
    <location>
        <begin position="186"/>
        <end position="203"/>
    </location>
</feature>
<gene>
    <name evidence="14" type="ORF">LUZ62_035901</name>
</gene>
<evidence type="ECO:0000256" key="7">
    <source>
        <dbReference type="ARBA" id="ARBA00022777"/>
    </source>
</evidence>
<evidence type="ECO:0000256" key="1">
    <source>
        <dbReference type="ARBA" id="ARBA00000900"/>
    </source>
</evidence>
<dbReference type="InterPro" id="IPR013083">
    <property type="entry name" value="Znf_RING/FYVE/PHD"/>
</dbReference>
<keyword evidence="5" id="KW-0808">Transferase</keyword>
<comment type="caution">
    <text evidence="14">The sequence shown here is derived from an EMBL/GenBank/DDBJ whole genome shotgun (WGS) entry which is preliminary data.</text>
</comment>
<evidence type="ECO:0000256" key="11">
    <source>
        <dbReference type="SAM" id="MobiDB-lite"/>
    </source>
</evidence>
<dbReference type="PROSITE" id="PS50011">
    <property type="entry name" value="PROTEIN_KINASE_DOM"/>
    <property type="match status" value="1"/>
</dbReference>
<dbReference type="EMBL" id="JAMFTS010000002">
    <property type="protein sequence ID" value="KAJ4784655.1"/>
    <property type="molecule type" value="Genomic_DNA"/>
</dbReference>
<dbReference type="PROSITE" id="PS51698">
    <property type="entry name" value="U_BOX"/>
    <property type="match status" value="1"/>
</dbReference>
<dbReference type="AlphaFoldDB" id="A0AAV8ETE7"/>
<dbReference type="PANTHER" id="PTHR45647">
    <property type="entry name" value="OS02G0152300 PROTEIN"/>
    <property type="match status" value="1"/>
</dbReference>
<keyword evidence="6 10" id="KW-0547">Nucleotide-binding</keyword>
<evidence type="ECO:0000256" key="2">
    <source>
        <dbReference type="ARBA" id="ARBA00004906"/>
    </source>
</evidence>
<keyword evidence="4" id="KW-0723">Serine/threonine-protein kinase</keyword>
<dbReference type="SMART" id="SM00220">
    <property type="entry name" value="S_TKc"/>
    <property type="match status" value="1"/>
</dbReference>
<name>A0AAV8ETE7_9POAL</name>
<dbReference type="InterPro" id="IPR051348">
    <property type="entry name" value="U-box_ubiquitin_ligases"/>
</dbReference>
<protein>
    <recommendedName>
        <fullName evidence="3">RING-type E3 ubiquitin transferase</fullName>
        <ecNumber evidence="3">2.3.2.27</ecNumber>
    </recommendedName>
</protein>
<evidence type="ECO:0000259" key="13">
    <source>
        <dbReference type="PROSITE" id="PS51698"/>
    </source>
</evidence>
<dbReference type="Gene3D" id="1.10.510.10">
    <property type="entry name" value="Transferase(Phosphotransferase) domain 1"/>
    <property type="match status" value="1"/>
</dbReference>
<evidence type="ECO:0000259" key="12">
    <source>
        <dbReference type="PROSITE" id="PS50011"/>
    </source>
</evidence>
<comment type="pathway">
    <text evidence="2">Protein modification; protein ubiquitination.</text>
</comment>
<dbReference type="InterPro" id="IPR017441">
    <property type="entry name" value="Protein_kinase_ATP_BS"/>
</dbReference>
<dbReference type="CDD" id="cd16655">
    <property type="entry name" value="RING-Ubox_WDSUB1-like"/>
    <property type="match status" value="1"/>
</dbReference>